<feature type="domain" description="HTH tetR-type" evidence="5">
    <location>
        <begin position="1"/>
        <end position="54"/>
    </location>
</feature>
<dbReference type="InterPro" id="IPR009057">
    <property type="entry name" value="Homeodomain-like_sf"/>
</dbReference>
<proteinExistence type="predicted"/>
<dbReference type="Proteomes" id="UP001611450">
    <property type="component" value="Unassembled WGS sequence"/>
</dbReference>
<keyword evidence="2 4" id="KW-0238">DNA-binding</keyword>
<dbReference type="InterPro" id="IPR001647">
    <property type="entry name" value="HTH_TetR"/>
</dbReference>
<dbReference type="Gene3D" id="1.10.357.10">
    <property type="entry name" value="Tetracycline Repressor, domain 2"/>
    <property type="match status" value="1"/>
</dbReference>
<dbReference type="InterPro" id="IPR011075">
    <property type="entry name" value="TetR_C"/>
</dbReference>
<dbReference type="PANTHER" id="PTHR30055:SF148">
    <property type="entry name" value="TETR-FAMILY TRANSCRIPTIONAL REGULATOR"/>
    <property type="match status" value="1"/>
</dbReference>
<gene>
    <name evidence="6" type="ORF">ACH47G_33975</name>
</gene>
<keyword evidence="7" id="KW-1185">Reference proteome</keyword>
<evidence type="ECO:0000313" key="6">
    <source>
        <dbReference type="EMBL" id="MFI2325515.1"/>
    </source>
</evidence>
<evidence type="ECO:0000256" key="4">
    <source>
        <dbReference type="PROSITE-ProRule" id="PRU00335"/>
    </source>
</evidence>
<dbReference type="PROSITE" id="PS50977">
    <property type="entry name" value="HTH_TETR_2"/>
    <property type="match status" value="1"/>
</dbReference>
<evidence type="ECO:0000256" key="2">
    <source>
        <dbReference type="ARBA" id="ARBA00023125"/>
    </source>
</evidence>
<dbReference type="PANTHER" id="PTHR30055">
    <property type="entry name" value="HTH-TYPE TRANSCRIPTIONAL REGULATOR RUTR"/>
    <property type="match status" value="1"/>
</dbReference>
<reference evidence="6 7" key="1">
    <citation type="submission" date="2024-10" db="EMBL/GenBank/DDBJ databases">
        <title>The Natural Products Discovery Center: Release of the First 8490 Sequenced Strains for Exploring Actinobacteria Biosynthetic Diversity.</title>
        <authorList>
            <person name="Kalkreuter E."/>
            <person name="Kautsar S.A."/>
            <person name="Yang D."/>
            <person name="Bader C.D."/>
            <person name="Teijaro C.N."/>
            <person name="Fluegel L."/>
            <person name="Davis C.M."/>
            <person name="Simpson J.R."/>
            <person name="Lauterbach L."/>
            <person name="Steele A.D."/>
            <person name="Gui C."/>
            <person name="Meng S."/>
            <person name="Li G."/>
            <person name="Viehrig K."/>
            <person name="Ye F."/>
            <person name="Su P."/>
            <person name="Kiefer A.F."/>
            <person name="Nichols A."/>
            <person name="Cepeda A.J."/>
            <person name="Yan W."/>
            <person name="Fan B."/>
            <person name="Jiang Y."/>
            <person name="Adhikari A."/>
            <person name="Zheng C.-J."/>
            <person name="Schuster L."/>
            <person name="Cowan T.M."/>
            <person name="Smanski M.J."/>
            <person name="Chevrette M.G."/>
            <person name="De Carvalho L.P.S."/>
            <person name="Shen B."/>
        </authorList>
    </citation>
    <scope>NUCLEOTIDE SEQUENCE [LARGE SCALE GENOMIC DNA]</scope>
    <source>
        <strain evidence="6 7">NPDC019626</strain>
    </source>
</reference>
<dbReference type="InterPro" id="IPR050109">
    <property type="entry name" value="HTH-type_TetR-like_transc_reg"/>
</dbReference>
<evidence type="ECO:0000256" key="1">
    <source>
        <dbReference type="ARBA" id="ARBA00023015"/>
    </source>
</evidence>
<protein>
    <submittedName>
        <fullName evidence="6">TetR/AcrR family transcriptional regulator</fullName>
    </submittedName>
</protein>
<dbReference type="SUPFAM" id="SSF48498">
    <property type="entry name" value="Tetracyclin repressor-like, C-terminal domain"/>
    <property type="match status" value="1"/>
</dbReference>
<name>A0ABW7WR98_9NOCA</name>
<dbReference type="EMBL" id="JBIRXV010000013">
    <property type="protein sequence ID" value="MFI2325515.1"/>
    <property type="molecule type" value="Genomic_DNA"/>
</dbReference>
<dbReference type="RefSeq" id="WP_396949244.1">
    <property type="nucleotide sequence ID" value="NZ_JBIRXV010000013.1"/>
</dbReference>
<dbReference type="Pfam" id="PF00440">
    <property type="entry name" value="TetR_N"/>
    <property type="match status" value="1"/>
</dbReference>
<dbReference type="Pfam" id="PF16859">
    <property type="entry name" value="TetR_C_11"/>
    <property type="match status" value="1"/>
</dbReference>
<dbReference type="InterPro" id="IPR036271">
    <property type="entry name" value="Tet_transcr_reg_TetR-rel_C_sf"/>
</dbReference>
<keyword evidence="3" id="KW-0804">Transcription</keyword>
<organism evidence="6 7">
    <name type="scientific">Nocardia beijingensis</name>
    <dbReference type="NCBI Taxonomy" id="95162"/>
    <lineage>
        <taxon>Bacteria</taxon>
        <taxon>Bacillati</taxon>
        <taxon>Actinomycetota</taxon>
        <taxon>Actinomycetes</taxon>
        <taxon>Mycobacteriales</taxon>
        <taxon>Nocardiaceae</taxon>
        <taxon>Nocardia</taxon>
    </lineage>
</organism>
<comment type="caution">
    <text evidence="6">The sequence shown here is derived from an EMBL/GenBank/DDBJ whole genome shotgun (WGS) entry which is preliminary data.</text>
</comment>
<sequence length="184" mass="19540">MEAALAEYARVGWSGFTMDGVARAAGVGKSTLYLRWKNKEQLLLDSLDASASPLSAPINTGTLYGDVMALATALLEYFLDPAGWTTLRISIDAKAYAPALDTLNDRVTTPIGDAASTIFARGITRGELPDSVPLRSATECLYGSVLMHVMAMDPAVLRQGKIDPADQIRPLVHIVLTGIGAAPH</sequence>
<dbReference type="Gene3D" id="1.10.10.60">
    <property type="entry name" value="Homeodomain-like"/>
    <property type="match status" value="1"/>
</dbReference>
<evidence type="ECO:0000259" key="5">
    <source>
        <dbReference type="PROSITE" id="PS50977"/>
    </source>
</evidence>
<evidence type="ECO:0000313" key="7">
    <source>
        <dbReference type="Proteomes" id="UP001611450"/>
    </source>
</evidence>
<evidence type="ECO:0000256" key="3">
    <source>
        <dbReference type="ARBA" id="ARBA00023163"/>
    </source>
</evidence>
<accession>A0ABW7WR98</accession>
<dbReference type="SUPFAM" id="SSF46689">
    <property type="entry name" value="Homeodomain-like"/>
    <property type="match status" value="1"/>
</dbReference>
<feature type="DNA-binding region" description="H-T-H motif" evidence="4">
    <location>
        <begin position="17"/>
        <end position="36"/>
    </location>
</feature>
<keyword evidence="1" id="KW-0805">Transcription regulation</keyword>